<accession>A0ABV5IQQ5</accession>
<dbReference type="Proteomes" id="UP001589647">
    <property type="component" value="Unassembled WGS sequence"/>
</dbReference>
<dbReference type="RefSeq" id="WP_189653985.1">
    <property type="nucleotide sequence ID" value="NZ_BMRC01000053.1"/>
</dbReference>
<protein>
    <submittedName>
        <fullName evidence="1">Uncharacterized protein</fullName>
    </submittedName>
</protein>
<reference evidence="1 2" key="1">
    <citation type="submission" date="2024-09" db="EMBL/GenBank/DDBJ databases">
        <authorList>
            <person name="Sun Q."/>
            <person name="Mori K."/>
        </authorList>
    </citation>
    <scope>NUCLEOTIDE SEQUENCE [LARGE SCALE GENOMIC DNA]</scope>
    <source>
        <strain evidence="1 2">CCM 3426</strain>
    </source>
</reference>
<gene>
    <name evidence="1" type="ORF">ACFFV7_33240</name>
</gene>
<proteinExistence type="predicted"/>
<comment type="caution">
    <text evidence="1">The sequence shown here is derived from an EMBL/GenBank/DDBJ whole genome shotgun (WGS) entry which is preliminary data.</text>
</comment>
<evidence type="ECO:0000313" key="2">
    <source>
        <dbReference type="Proteomes" id="UP001589647"/>
    </source>
</evidence>
<name>A0ABV5IQQ5_9ACTN</name>
<keyword evidence="2" id="KW-1185">Reference proteome</keyword>
<sequence length="294" mass="32166">MLRLLVTLLAVTALARGDLLLPRRLTFDDYAARAVWTWRTSGAAEIWRNGFVPTGDLSQMKQNVKKKISRDEEFGFAVAGPLPATPKEARIGWDDGSTMQVPVISARQALVALSPFPSEASAQDDQAYKMTSATFTTMRLRTLRGMATVPAWRLYFSNLPGPIDHLAVDQATLGTIEDAVGDDRPYDITGFQVLDERTLRVNYQYGACLGRKPLTVRLHSDERPDVVVLGIEVHEHIPDGGLLCAGVGKSGEGVVRLGEPLGDRVVLDAQSRLPICLYWRAPCRAGQPTGASRP</sequence>
<dbReference type="EMBL" id="JBHMEI010000034">
    <property type="protein sequence ID" value="MFB9206099.1"/>
    <property type="molecule type" value="Genomic_DNA"/>
</dbReference>
<organism evidence="1 2">
    <name type="scientific">Nonomuraea spiralis</name>
    <dbReference type="NCBI Taxonomy" id="46182"/>
    <lineage>
        <taxon>Bacteria</taxon>
        <taxon>Bacillati</taxon>
        <taxon>Actinomycetota</taxon>
        <taxon>Actinomycetes</taxon>
        <taxon>Streptosporangiales</taxon>
        <taxon>Streptosporangiaceae</taxon>
        <taxon>Nonomuraea</taxon>
    </lineage>
</organism>
<evidence type="ECO:0000313" key="1">
    <source>
        <dbReference type="EMBL" id="MFB9206099.1"/>
    </source>
</evidence>